<dbReference type="InterPro" id="IPR006379">
    <property type="entry name" value="HAD-SF_hydro_IIB"/>
</dbReference>
<accession>A0A2R4XKC6</accession>
<organism evidence="1 2">
    <name type="scientific">Orrella marina</name>
    <dbReference type="NCBI Taxonomy" id="2163011"/>
    <lineage>
        <taxon>Bacteria</taxon>
        <taxon>Pseudomonadati</taxon>
        <taxon>Pseudomonadota</taxon>
        <taxon>Betaproteobacteria</taxon>
        <taxon>Burkholderiales</taxon>
        <taxon>Alcaligenaceae</taxon>
        <taxon>Orrella</taxon>
    </lineage>
</organism>
<dbReference type="OrthoDB" id="5292903at2"/>
<keyword evidence="1" id="KW-0378">Hydrolase</keyword>
<dbReference type="InterPro" id="IPR023214">
    <property type="entry name" value="HAD_sf"/>
</dbReference>
<dbReference type="EMBL" id="CP028901">
    <property type="protein sequence ID" value="AWB34250.1"/>
    <property type="molecule type" value="Genomic_DNA"/>
</dbReference>
<dbReference type="NCBIfam" id="TIGR01484">
    <property type="entry name" value="HAD-SF-IIB"/>
    <property type="match status" value="1"/>
</dbReference>
<dbReference type="Pfam" id="PF08282">
    <property type="entry name" value="Hydrolase_3"/>
    <property type="match status" value="1"/>
</dbReference>
<reference evidence="1 2" key="1">
    <citation type="submission" date="2018-04" db="EMBL/GenBank/DDBJ databases">
        <title>Bordetella sp. HZ20 isolated from seawater.</title>
        <authorList>
            <person name="Sun C."/>
        </authorList>
    </citation>
    <scope>NUCLEOTIDE SEQUENCE [LARGE SCALE GENOMIC DNA]</scope>
    <source>
        <strain evidence="1 2">HZ20</strain>
    </source>
</reference>
<dbReference type="PANTHER" id="PTHR10000:SF8">
    <property type="entry name" value="HAD SUPERFAMILY HYDROLASE-LIKE, TYPE 3"/>
    <property type="match status" value="1"/>
</dbReference>
<dbReference type="GO" id="GO:0016791">
    <property type="term" value="F:phosphatase activity"/>
    <property type="evidence" value="ECO:0007669"/>
    <property type="project" value="TreeGrafter"/>
</dbReference>
<gene>
    <name evidence="1" type="ORF">DBV39_11640</name>
</gene>
<dbReference type="InterPro" id="IPR036412">
    <property type="entry name" value="HAD-like_sf"/>
</dbReference>
<evidence type="ECO:0000313" key="1">
    <source>
        <dbReference type="EMBL" id="AWB34250.1"/>
    </source>
</evidence>
<dbReference type="AlphaFoldDB" id="A0A2R4XKC6"/>
<dbReference type="SUPFAM" id="SSF56784">
    <property type="entry name" value="HAD-like"/>
    <property type="match status" value="1"/>
</dbReference>
<protein>
    <submittedName>
        <fullName evidence="1">HAD family hydrolase</fullName>
    </submittedName>
</protein>
<dbReference type="Gene3D" id="3.40.50.1000">
    <property type="entry name" value="HAD superfamily/HAD-like"/>
    <property type="match status" value="2"/>
</dbReference>
<dbReference type="PANTHER" id="PTHR10000">
    <property type="entry name" value="PHOSPHOSERINE PHOSPHATASE"/>
    <property type="match status" value="1"/>
</dbReference>
<dbReference type="GO" id="GO:0005829">
    <property type="term" value="C:cytosol"/>
    <property type="evidence" value="ECO:0007669"/>
    <property type="project" value="TreeGrafter"/>
</dbReference>
<dbReference type="KEGG" id="boz:DBV39_11640"/>
<dbReference type="GO" id="GO:0000287">
    <property type="term" value="F:magnesium ion binding"/>
    <property type="evidence" value="ECO:0007669"/>
    <property type="project" value="TreeGrafter"/>
</dbReference>
<proteinExistence type="predicted"/>
<dbReference type="Proteomes" id="UP000244571">
    <property type="component" value="Chromosome"/>
</dbReference>
<keyword evidence="2" id="KW-1185">Reference proteome</keyword>
<sequence>MRTFRLYSIVSHRSIELQPLNQLDPSKAAAISTVLCDIDDTVTTEGMLTARAYQALEDLGAAGVRVIPITGRPAGWCDHIARMWPVFAVVGENGAFYMRYDRHLNKMFQHFWAPADVRRTNRQKLDELADKILQAVPGCALASDQPYRIADLAVDFCEDVSPLNEKAIDQIVDLFVQAGAQAKVSSIHVNGWFGNYDKLTMTETLFERELPAMLPSLQQNVLFIGDSANDAPMFGHFALSVGVANVNSQIHRIQTPPRFVCQGHSGDGFVEMARYLLNARGWVRQAE</sequence>
<evidence type="ECO:0000313" key="2">
    <source>
        <dbReference type="Proteomes" id="UP000244571"/>
    </source>
</evidence>
<dbReference type="CDD" id="cd01427">
    <property type="entry name" value="HAD_like"/>
    <property type="match status" value="1"/>
</dbReference>
<name>A0A2R4XKC6_9BURK</name>